<dbReference type="Proteomes" id="UP000621859">
    <property type="component" value="Unassembled WGS sequence"/>
</dbReference>
<dbReference type="Pfam" id="PF00528">
    <property type="entry name" value="BPD_transp_1"/>
    <property type="match status" value="1"/>
</dbReference>
<dbReference type="InterPro" id="IPR035906">
    <property type="entry name" value="MetI-like_sf"/>
</dbReference>
<keyword evidence="2 7" id="KW-0813">Transport</keyword>
<dbReference type="PANTHER" id="PTHR30151:SF38">
    <property type="entry name" value="ALIPHATIC SULFONATES TRANSPORT PERMEASE PROTEIN SSUC-RELATED"/>
    <property type="match status" value="1"/>
</dbReference>
<evidence type="ECO:0000313" key="9">
    <source>
        <dbReference type="EMBL" id="GGP27163.1"/>
    </source>
</evidence>
<comment type="similarity">
    <text evidence="7">Belongs to the binding-protein-dependent transport system permease family.</text>
</comment>
<keyword evidence="3" id="KW-1003">Cell membrane</keyword>
<comment type="subcellular location">
    <subcellularLocation>
        <location evidence="1 7">Cell membrane</location>
        <topology evidence="1 7">Multi-pass membrane protein</topology>
    </subcellularLocation>
</comment>
<feature type="transmembrane region" description="Helical" evidence="7">
    <location>
        <begin position="73"/>
        <end position="95"/>
    </location>
</feature>
<keyword evidence="6 7" id="KW-0472">Membrane</keyword>
<dbReference type="SUPFAM" id="SSF161098">
    <property type="entry name" value="MetI-like"/>
    <property type="match status" value="1"/>
</dbReference>
<feature type="transmembrane region" description="Helical" evidence="7">
    <location>
        <begin position="107"/>
        <end position="125"/>
    </location>
</feature>
<keyword evidence="10" id="KW-1185">Reference proteome</keyword>
<gene>
    <name evidence="9" type="ORF">GCM10010971_29820</name>
</gene>
<evidence type="ECO:0000256" key="7">
    <source>
        <dbReference type="RuleBase" id="RU363032"/>
    </source>
</evidence>
<accession>A0ABQ2PNH4</accession>
<proteinExistence type="inferred from homology"/>
<dbReference type="Gene3D" id="1.10.3720.10">
    <property type="entry name" value="MetI-like"/>
    <property type="match status" value="1"/>
</dbReference>
<evidence type="ECO:0000256" key="3">
    <source>
        <dbReference type="ARBA" id="ARBA00022475"/>
    </source>
</evidence>
<feature type="transmembrane region" description="Helical" evidence="7">
    <location>
        <begin position="131"/>
        <end position="150"/>
    </location>
</feature>
<dbReference type="CDD" id="cd06261">
    <property type="entry name" value="TM_PBP2"/>
    <property type="match status" value="1"/>
</dbReference>
<evidence type="ECO:0000256" key="6">
    <source>
        <dbReference type="ARBA" id="ARBA00023136"/>
    </source>
</evidence>
<dbReference type="PROSITE" id="PS50928">
    <property type="entry name" value="ABC_TM1"/>
    <property type="match status" value="1"/>
</dbReference>
<evidence type="ECO:0000259" key="8">
    <source>
        <dbReference type="PROSITE" id="PS50928"/>
    </source>
</evidence>
<organism evidence="9 10">
    <name type="scientific">Silvimonas amylolytica</name>
    <dbReference type="NCBI Taxonomy" id="449663"/>
    <lineage>
        <taxon>Bacteria</taxon>
        <taxon>Pseudomonadati</taxon>
        <taxon>Pseudomonadota</taxon>
        <taxon>Betaproteobacteria</taxon>
        <taxon>Neisseriales</taxon>
        <taxon>Chitinibacteraceae</taxon>
        <taxon>Silvimonas</taxon>
    </lineage>
</organism>
<comment type="caution">
    <text evidence="9">The sequence shown here is derived from an EMBL/GenBank/DDBJ whole genome shotgun (WGS) entry which is preliminary data.</text>
</comment>
<evidence type="ECO:0000313" key="10">
    <source>
        <dbReference type="Proteomes" id="UP000621859"/>
    </source>
</evidence>
<evidence type="ECO:0000256" key="4">
    <source>
        <dbReference type="ARBA" id="ARBA00022692"/>
    </source>
</evidence>
<dbReference type="RefSeq" id="WP_188695520.1">
    <property type="nucleotide sequence ID" value="NZ_BMLY01000005.1"/>
</dbReference>
<evidence type="ECO:0000256" key="1">
    <source>
        <dbReference type="ARBA" id="ARBA00004651"/>
    </source>
</evidence>
<dbReference type="InterPro" id="IPR000515">
    <property type="entry name" value="MetI-like"/>
</dbReference>
<evidence type="ECO:0000256" key="2">
    <source>
        <dbReference type="ARBA" id="ARBA00022448"/>
    </source>
</evidence>
<sequence>MSTSSTRTALWQRDWRGLVFPVLFVALWQVAASAGWVNTKLIVSPLAVLQAGWQEITANGFAHALAASLARDLAGFVLGSLAGIAFGTLLGLSRWADRLLGPTFHTVRQISLFAWIPLISIWLGYTDQARVLFIAVAAFYPVVLSTHEGIRSVSKAQFEVARVYGFSRWQRLVRLVLPAASPQILTGLNLALIYAWLATIGAEFLLPSFDAAGVGATVIRGRSAFRVDVIIVGMLVIGLTGYALNRLAQRLENRLLIWRGPAH</sequence>
<feature type="transmembrane region" description="Helical" evidence="7">
    <location>
        <begin position="224"/>
        <end position="244"/>
    </location>
</feature>
<dbReference type="PANTHER" id="PTHR30151">
    <property type="entry name" value="ALKANE SULFONATE ABC TRANSPORTER-RELATED, MEMBRANE SUBUNIT"/>
    <property type="match status" value="1"/>
</dbReference>
<evidence type="ECO:0000256" key="5">
    <source>
        <dbReference type="ARBA" id="ARBA00022989"/>
    </source>
</evidence>
<keyword evidence="5 7" id="KW-1133">Transmembrane helix</keyword>
<dbReference type="EMBL" id="BMLY01000005">
    <property type="protein sequence ID" value="GGP27163.1"/>
    <property type="molecule type" value="Genomic_DNA"/>
</dbReference>
<reference evidence="10" key="1">
    <citation type="journal article" date="2019" name="Int. J. Syst. Evol. Microbiol.">
        <title>The Global Catalogue of Microorganisms (GCM) 10K type strain sequencing project: providing services to taxonomists for standard genome sequencing and annotation.</title>
        <authorList>
            <consortium name="The Broad Institute Genomics Platform"/>
            <consortium name="The Broad Institute Genome Sequencing Center for Infectious Disease"/>
            <person name="Wu L."/>
            <person name="Ma J."/>
        </authorList>
    </citation>
    <scope>NUCLEOTIDE SEQUENCE [LARGE SCALE GENOMIC DNA]</scope>
    <source>
        <strain evidence="10">CGMCC 1.8860</strain>
    </source>
</reference>
<feature type="transmembrane region" description="Helical" evidence="7">
    <location>
        <begin position="171"/>
        <end position="197"/>
    </location>
</feature>
<feature type="domain" description="ABC transmembrane type-1" evidence="8">
    <location>
        <begin position="65"/>
        <end position="248"/>
    </location>
</feature>
<name>A0ABQ2PNH4_9NEIS</name>
<keyword evidence="4 7" id="KW-0812">Transmembrane</keyword>
<protein>
    <recommendedName>
        <fullName evidence="8">ABC transmembrane type-1 domain-containing protein</fullName>
    </recommendedName>
</protein>